<dbReference type="AlphaFoldDB" id="A0A7C1T9Z4"/>
<dbReference type="EMBL" id="DSKI01000495">
    <property type="protein sequence ID" value="HEB43927.1"/>
    <property type="molecule type" value="Genomic_DNA"/>
</dbReference>
<evidence type="ECO:0000313" key="1">
    <source>
        <dbReference type="EMBL" id="HEB43927.1"/>
    </source>
</evidence>
<name>A0A7C1T9Z4_9HYPH</name>
<comment type="caution">
    <text evidence="1">The sequence shown here is derived from an EMBL/GenBank/DDBJ whole genome shotgun (WGS) entry which is preliminary data.</text>
</comment>
<organism evidence="1">
    <name type="scientific">Agrobacterium albertimagni</name>
    <dbReference type="NCBI Taxonomy" id="147266"/>
    <lineage>
        <taxon>Bacteria</taxon>
        <taxon>Pseudomonadati</taxon>
        <taxon>Pseudomonadota</taxon>
        <taxon>Alphaproteobacteria</taxon>
        <taxon>Hyphomicrobiales</taxon>
        <taxon>Rhizobiaceae</taxon>
        <taxon>Rhizobium/Agrobacterium group</taxon>
        <taxon>Agrobacterium</taxon>
    </lineage>
</organism>
<accession>A0A7C1T9Z4</accession>
<proteinExistence type="predicted"/>
<evidence type="ECO:0008006" key="2">
    <source>
        <dbReference type="Google" id="ProtNLM"/>
    </source>
</evidence>
<gene>
    <name evidence="1" type="ORF">ENP70_09570</name>
</gene>
<protein>
    <recommendedName>
        <fullName evidence="2">DUF2007 domain-containing protein</fullName>
    </recommendedName>
</protein>
<reference evidence="1" key="1">
    <citation type="journal article" date="2020" name="mSystems">
        <title>Genome- and Community-Level Interaction Insights into Carbon Utilization and Element Cycling Functions of Hydrothermarchaeota in Hydrothermal Sediment.</title>
        <authorList>
            <person name="Zhou Z."/>
            <person name="Liu Y."/>
            <person name="Xu W."/>
            <person name="Pan J."/>
            <person name="Luo Z.H."/>
            <person name="Li M."/>
        </authorList>
    </citation>
    <scope>NUCLEOTIDE SEQUENCE [LARGE SCALE GENOMIC DNA]</scope>
    <source>
        <strain evidence="1">SpSt-243</strain>
    </source>
</reference>
<sequence>MAELRDDALVRVATVFNAAEFAVTRSYLAAHDILIAAEPIHMLNNYSHYASALGGCPILVPARQATDAVHLLTAVGEPGQDGRRGPFRWLAYILLFGVLCGLSVAPPSSGRVIHCCRTAVAQGLNAV</sequence>